<dbReference type="KEGG" id="ksn:43588887"/>
<feature type="compositionally biased region" description="Basic and acidic residues" evidence="1">
    <location>
        <begin position="429"/>
        <end position="440"/>
    </location>
</feature>
<dbReference type="RefSeq" id="XP_031860864.2">
    <property type="nucleotide sequence ID" value="XM_032004749.2"/>
</dbReference>
<dbReference type="GeneID" id="43588887"/>
<feature type="compositionally biased region" description="Polar residues" evidence="1">
    <location>
        <begin position="409"/>
        <end position="427"/>
    </location>
</feature>
<evidence type="ECO:0000313" key="3">
    <source>
        <dbReference type="Proteomes" id="UP000322225"/>
    </source>
</evidence>
<feature type="compositionally biased region" description="Basic and acidic residues" evidence="1">
    <location>
        <begin position="712"/>
        <end position="722"/>
    </location>
</feature>
<feature type="compositionally biased region" description="Low complexity" evidence="1">
    <location>
        <begin position="1026"/>
        <end position="1038"/>
    </location>
</feature>
<name>A0AAJ8LJC6_9TREE</name>
<organism evidence="2 3">
    <name type="scientific">Kwoniella shandongensis</name>
    <dbReference type="NCBI Taxonomy" id="1734106"/>
    <lineage>
        <taxon>Eukaryota</taxon>
        <taxon>Fungi</taxon>
        <taxon>Dikarya</taxon>
        <taxon>Basidiomycota</taxon>
        <taxon>Agaricomycotina</taxon>
        <taxon>Tremellomycetes</taxon>
        <taxon>Tremellales</taxon>
        <taxon>Cryptococcaceae</taxon>
        <taxon>Kwoniella</taxon>
    </lineage>
</organism>
<feature type="compositionally biased region" description="Low complexity" evidence="1">
    <location>
        <begin position="265"/>
        <end position="280"/>
    </location>
</feature>
<dbReference type="AlphaFoldDB" id="A0AAJ8LJC6"/>
<feature type="region of interest" description="Disordered" evidence="1">
    <location>
        <begin position="636"/>
        <end position="767"/>
    </location>
</feature>
<keyword evidence="3" id="KW-1185">Reference proteome</keyword>
<feature type="compositionally biased region" description="Polar residues" evidence="1">
    <location>
        <begin position="504"/>
        <end position="521"/>
    </location>
</feature>
<reference evidence="2" key="2">
    <citation type="submission" date="2024-01" db="EMBL/GenBank/DDBJ databases">
        <title>Comparative genomics of Cryptococcus and Kwoniella reveals pathogenesis evolution and contrasting modes of karyotype evolution via chromosome fusion or intercentromeric recombination.</title>
        <authorList>
            <person name="Coelho M.A."/>
            <person name="David-Palma M."/>
            <person name="Shea T."/>
            <person name="Bowers K."/>
            <person name="McGinley-Smith S."/>
            <person name="Mohammad A.W."/>
            <person name="Gnirke A."/>
            <person name="Yurkov A.M."/>
            <person name="Nowrousian M."/>
            <person name="Sun S."/>
            <person name="Cuomo C.A."/>
            <person name="Heitman J."/>
        </authorList>
    </citation>
    <scope>NUCLEOTIDE SEQUENCE</scope>
    <source>
        <strain evidence="2">CBS 12478</strain>
    </source>
</reference>
<feature type="compositionally biased region" description="Basic and acidic residues" evidence="1">
    <location>
        <begin position="575"/>
        <end position="590"/>
    </location>
</feature>
<feature type="region of interest" description="Disordered" evidence="1">
    <location>
        <begin position="87"/>
        <end position="537"/>
    </location>
</feature>
<feature type="region of interest" description="Disordered" evidence="1">
    <location>
        <begin position="570"/>
        <end position="594"/>
    </location>
</feature>
<feature type="region of interest" description="Disordered" evidence="1">
    <location>
        <begin position="878"/>
        <end position="1225"/>
    </location>
</feature>
<feature type="compositionally biased region" description="Basic and acidic residues" evidence="1">
    <location>
        <begin position="385"/>
        <end position="395"/>
    </location>
</feature>
<dbReference type="EMBL" id="CP144054">
    <property type="protein sequence ID" value="WWD17814.1"/>
    <property type="molecule type" value="Genomic_DNA"/>
</dbReference>
<sequence length="1225" mass="132376">MSVDDNSGYSLSTSPPDQSELPTTAGPTPTDHPLRPTLSSTSRPLSAIFLGDHSDPHNNAGRKGPPHDLIMATGFASVKVGLGSPKLEFGRRDWVGGYHPHSGSDDSEHPGVPENEHPDARSAGGDKEATRKGANGLVDRVSGLPSPPGTESDIVIPPAIREKPRPADQSATSQRPAPPIHRTSSTNSSNLLSHSSSPSGSTTSRTLDPSPRRRTPGLKPKHSPSMSRSSSSSSVAFTSPLNGDKRPPLSNGSSRRHSTDLMRISTHSRSSSHGSQRRGTPSLELGRSPHSRVPSPEKTARQNLPPVSSGLDKLESRRSSRRLSGGGSNHEDQERDPLPRRSSHGSELDERIREAEERILQASSGRVRRTVDVEEKATPVRGAIRRHDLYSRAKESPSVVPSSAIRRSATLSSALGNANGHTGSASDLPSKRGDGDHEMHEEDEDRERSGGSGSSRRRKGLPADFRHGGLFTPSPQKPYTNQTPNEDPSSSRSARLRQFIDSPTDYTSSSPIPNRFASTSRLSREIGQVSSPSRVGRQSIDGLERSSSMAATRHGETSAYARRTWTESISGLPRNSDDLDHRGLPRDRYPAESVMGAVENRDRTHARHSTDSALADRESTRRGISALVGGRDLASASGSRLASLAPGDSVSAVGARSDRVDSKDPLEMVRRLEEQRAQAKERWNHMPRPATSMSSIRDVYNHPPRSAPLDGIRPRRSMDHDNTPISPLTGRGASSRLGLRGPATEPRPMRSSTSLGGRSTANLDFPSASSEHGRLLFEAFRALDSRLGQDVLLTQPELIRTFHSATRTSETINTSVRSAVELASQIAIYAEMSDDPSKMQEEYSRLAFLLRDAARASDQNVRDMTRIMLDLPKLFNKQASGSGSGMTASPSVGSSSRLRRSESNVGQHTEAARRWQPTSPDATKSPLQGRWSMDSPRRRFDVLRPSTSVGESYSPLSSRDQRRGPGSSTVSSLMSKVRAMTPRKQHTLSPKPDLSTIEQSPPQPQYNNDNSASQISLPAPAPVSAPAPRSNSSMSRGSSPEKPARRNVLKKKASTTSTHTIRGSSNFLPSTSRPKATTAISQVTAGDLNHPNSNGRGNGSPDRAMSVRSTRTFEDEPPSPMSRFSFNAQSQRNQRLQEEDESEDDEGEEGGGGEEEQYYSASGAGTGDSYETDAVSMLEQRLVSAAKAREESATHGKHEEEAGEGGQKRPSLGDRFRASLRKGVA</sequence>
<feature type="compositionally biased region" description="Basic residues" evidence="1">
    <location>
        <begin position="212"/>
        <end position="222"/>
    </location>
</feature>
<proteinExistence type="predicted"/>
<protein>
    <submittedName>
        <fullName evidence="2">Uncharacterized protein</fullName>
    </submittedName>
</protein>
<feature type="compositionally biased region" description="Low complexity" evidence="1">
    <location>
        <begin position="181"/>
        <end position="206"/>
    </location>
</feature>
<feature type="compositionally biased region" description="Basic and acidic residues" evidence="1">
    <location>
        <begin position="102"/>
        <end position="131"/>
    </location>
</feature>
<feature type="compositionally biased region" description="Polar residues" evidence="1">
    <location>
        <begin position="996"/>
        <end position="1015"/>
    </location>
</feature>
<gene>
    <name evidence="2" type="ORF">CI109_102257</name>
</gene>
<feature type="compositionally biased region" description="Basic and acidic residues" evidence="1">
    <location>
        <begin position="329"/>
        <end position="359"/>
    </location>
</feature>
<feature type="compositionally biased region" description="Low complexity" evidence="1">
    <location>
        <begin position="730"/>
        <end position="741"/>
    </location>
</feature>
<dbReference type="Proteomes" id="UP000322225">
    <property type="component" value="Chromosome 4"/>
</dbReference>
<feature type="compositionally biased region" description="Low complexity" evidence="1">
    <location>
        <begin position="636"/>
        <end position="645"/>
    </location>
</feature>
<feature type="compositionally biased region" description="Polar residues" evidence="1">
    <location>
        <begin position="1122"/>
        <end position="1134"/>
    </location>
</feature>
<accession>A0AAJ8LJC6</accession>
<feature type="compositionally biased region" description="Basic and acidic residues" evidence="1">
    <location>
        <begin position="656"/>
        <end position="684"/>
    </location>
</feature>
<feature type="compositionally biased region" description="Polar residues" evidence="1">
    <location>
        <begin position="1054"/>
        <end position="1095"/>
    </location>
</feature>
<feature type="compositionally biased region" description="Basic and acidic residues" evidence="1">
    <location>
        <begin position="1187"/>
        <end position="1200"/>
    </location>
</feature>
<feature type="compositionally biased region" description="Polar residues" evidence="1">
    <location>
        <begin position="945"/>
        <end position="958"/>
    </location>
</feature>
<evidence type="ECO:0000313" key="2">
    <source>
        <dbReference type="EMBL" id="WWD17814.1"/>
    </source>
</evidence>
<evidence type="ECO:0000256" key="1">
    <source>
        <dbReference type="SAM" id="MobiDB-lite"/>
    </source>
</evidence>
<reference evidence="2" key="1">
    <citation type="submission" date="2017-08" db="EMBL/GenBank/DDBJ databases">
        <authorList>
            <person name="Cuomo C."/>
            <person name="Billmyre B."/>
            <person name="Heitman J."/>
        </authorList>
    </citation>
    <scope>NUCLEOTIDE SEQUENCE</scope>
    <source>
        <strain evidence="2">CBS 12478</strain>
    </source>
</reference>
<feature type="compositionally biased region" description="Polar residues" evidence="1">
    <location>
        <begin position="878"/>
        <end position="896"/>
    </location>
</feature>
<feature type="compositionally biased region" description="Polar residues" evidence="1">
    <location>
        <begin position="1"/>
        <end position="27"/>
    </location>
</feature>
<feature type="compositionally biased region" description="Polar residues" evidence="1">
    <location>
        <begin position="473"/>
        <end position="493"/>
    </location>
</feature>
<feature type="compositionally biased region" description="Acidic residues" evidence="1">
    <location>
        <begin position="1138"/>
        <end position="1157"/>
    </location>
</feature>
<feature type="compositionally biased region" description="Low complexity" evidence="1">
    <location>
        <begin position="223"/>
        <end position="234"/>
    </location>
</feature>
<feature type="compositionally biased region" description="Polar residues" evidence="1">
    <location>
        <begin position="750"/>
        <end position="767"/>
    </location>
</feature>
<feature type="region of interest" description="Disordered" evidence="1">
    <location>
        <begin position="1"/>
        <end position="69"/>
    </location>
</feature>
<feature type="compositionally biased region" description="Basic and acidic residues" evidence="1">
    <location>
        <begin position="369"/>
        <end position="378"/>
    </location>
</feature>
<feature type="compositionally biased region" description="Polar residues" evidence="1">
    <location>
        <begin position="916"/>
        <end position="926"/>
    </location>
</feature>